<comment type="caution">
    <text evidence="1">The sequence shown here is derived from an EMBL/GenBank/DDBJ whole genome shotgun (WGS) entry which is preliminary data.</text>
</comment>
<proteinExistence type="predicted"/>
<dbReference type="HOGENOM" id="CLU_1999783_0_0_10"/>
<reference evidence="1 2" key="1">
    <citation type="submission" date="2010-10" db="EMBL/GenBank/DDBJ databases">
        <authorList>
            <person name="Muzny D."/>
            <person name="Qin X."/>
            <person name="Deng J."/>
            <person name="Jiang H."/>
            <person name="Liu Y."/>
            <person name="Qu J."/>
            <person name="Song X.-Z."/>
            <person name="Zhang L."/>
            <person name="Thornton R."/>
            <person name="Coyle M."/>
            <person name="Francisco L."/>
            <person name="Jackson L."/>
            <person name="Javaid M."/>
            <person name="Korchina V."/>
            <person name="Kovar C."/>
            <person name="Mata R."/>
            <person name="Mathew T."/>
            <person name="Ngo R."/>
            <person name="Nguyen L."/>
            <person name="Nguyen N."/>
            <person name="Okwuonu G."/>
            <person name="Ongeri F."/>
            <person name="Pham C."/>
            <person name="Simmons D."/>
            <person name="Wilczek-Boney K."/>
            <person name="Hale W."/>
            <person name="Jakkamsetti A."/>
            <person name="Pham P."/>
            <person name="Ruth R."/>
            <person name="San Lucas F."/>
            <person name="Warren J."/>
            <person name="Zhang J."/>
            <person name="Zhao Z."/>
            <person name="Zhou C."/>
            <person name="Zhu D."/>
            <person name="Lee S."/>
            <person name="Bess C."/>
            <person name="Blankenburg K."/>
            <person name="Forbes L."/>
            <person name="Fu Q."/>
            <person name="Gubbala S."/>
            <person name="Hirani K."/>
            <person name="Jayaseelan J.C."/>
            <person name="Lara F."/>
            <person name="Munidasa M."/>
            <person name="Palculict T."/>
            <person name="Patil S."/>
            <person name="Pu L.-L."/>
            <person name="Saada N."/>
            <person name="Tang L."/>
            <person name="Weissenberger G."/>
            <person name="Zhu Y."/>
            <person name="Hemphill L."/>
            <person name="Shang Y."/>
            <person name="Youmans B."/>
            <person name="Ayvaz T."/>
            <person name="Ross M."/>
            <person name="Santibanez J."/>
            <person name="Aqrawi P."/>
            <person name="Gross S."/>
            <person name="Joshi V."/>
            <person name="Fowler G."/>
            <person name="Nazareth L."/>
            <person name="Reid J."/>
            <person name="Worley K."/>
            <person name="Petrosino J."/>
            <person name="Highlander S."/>
            <person name="Gibbs R."/>
        </authorList>
    </citation>
    <scope>NUCLEOTIDE SEQUENCE [LARGE SCALE GENOMIC DNA]</scope>
    <source>
        <strain evidence="1 2">F0287</strain>
    </source>
</reference>
<sequence length="125" mass="14665">MTKMFSYKKQDGTIVSIPQDILYDVSILDKPRIWVDFNTPFDDMYFLSRLDIIKDSEGNEIELKENMEVSVFDYDLDENDNPDHLLADGIAILNHTGISTHVKWLIKVLPNKKYGRFYWVSDTKK</sequence>
<dbReference type="Proteomes" id="UP000005391">
    <property type="component" value="Unassembled WGS sequence"/>
</dbReference>
<gene>
    <name evidence="1" type="ORF">HMPREF1977_0719</name>
</gene>
<organism evidence="1 2">
    <name type="scientific">Capnocytophaga ochracea F0287</name>
    <dbReference type="NCBI Taxonomy" id="873517"/>
    <lineage>
        <taxon>Bacteria</taxon>
        <taxon>Pseudomonadati</taxon>
        <taxon>Bacteroidota</taxon>
        <taxon>Flavobacteriia</taxon>
        <taxon>Flavobacteriales</taxon>
        <taxon>Flavobacteriaceae</taxon>
        <taxon>Capnocytophaga</taxon>
    </lineage>
</organism>
<evidence type="ECO:0000313" key="1">
    <source>
        <dbReference type="EMBL" id="EFS98043.1"/>
    </source>
</evidence>
<dbReference type="RefSeq" id="WP_002672337.1">
    <property type="nucleotide sequence ID" value="NZ_GL573160.1"/>
</dbReference>
<dbReference type="eggNOG" id="ENOG50317XE">
    <property type="taxonomic scope" value="Bacteria"/>
</dbReference>
<name>E4MQQ9_CAPOC</name>
<protein>
    <submittedName>
        <fullName evidence="1">Uncharacterized protein</fullName>
    </submittedName>
</protein>
<dbReference type="AlphaFoldDB" id="E4MQQ9"/>
<accession>E4MQQ9</accession>
<evidence type="ECO:0000313" key="2">
    <source>
        <dbReference type="Proteomes" id="UP000005391"/>
    </source>
</evidence>
<dbReference type="EMBL" id="AEOH01000019">
    <property type="protein sequence ID" value="EFS98043.1"/>
    <property type="molecule type" value="Genomic_DNA"/>
</dbReference>